<sequence>MSIPPPAGYAKSHQPLSVTQCRAPEQFRTQDFRPEYASPEEGPRSEYRVVLLTCKFWVWKSDSRDDHVATMEYSLPSINVSYVQSDLDTSLGKFSADRDFQVTMEQCACIRISPPFVRLIGFVDGSNRWLDSLDTSYCGGDDPINSPFIWKDSVSVMLLGLLGAPVYSDGSVTARRLEISFLAGDAPTQTQIGNNELCLKFWKSENKITSGKVFVHRLWVLDGLQVQYEETASEKKHLRSRLEADSRTRSRCQPHQSDAVNLYMAVPSMIYDERMERERGHEALEAALAYGMSALTSVLGFINPELYHSSFAGAVHDIVTGGNRGYGTPEFDSVPGWDPMTGLGTPKFELQYCGPRFLVNHISRSFDVVRKQCTLTTHQEMENLFQLNKFDNSVRCTLPRELSASICVKPNGLECTGELADRSLAILTSNNSTVVARRKRELCQSPT</sequence>
<dbReference type="Proteomes" id="UP000218334">
    <property type="component" value="Unassembled WGS sequence"/>
</dbReference>
<dbReference type="GO" id="GO:0006508">
    <property type="term" value="P:proteolysis"/>
    <property type="evidence" value="ECO:0007669"/>
    <property type="project" value="InterPro"/>
</dbReference>
<gene>
    <name evidence="1" type="ORF">ARMSODRAFT_970577</name>
</gene>
<dbReference type="AlphaFoldDB" id="A0A2H3C2J3"/>
<dbReference type="GO" id="GO:0004252">
    <property type="term" value="F:serine-type endopeptidase activity"/>
    <property type="evidence" value="ECO:0007669"/>
    <property type="project" value="InterPro"/>
</dbReference>
<protein>
    <submittedName>
        <fullName evidence="1">Uncharacterized protein</fullName>
    </submittedName>
</protein>
<dbReference type="SUPFAM" id="SSF52743">
    <property type="entry name" value="Subtilisin-like"/>
    <property type="match status" value="1"/>
</dbReference>
<name>A0A2H3C2J3_9AGAR</name>
<evidence type="ECO:0000313" key="2">
    <source>
        <dbReference type="Proteomes" id="UP000218334"/>
    </source>
</evidence>
<evidence type="ECO:0000313" key="1">
    <source>
        <dbReference type="EMBL" id="PBK76090.1"/>
    </source>
</evidence>
<dbReference type="EMBL" id="KZ293417">
    <property type="protein sequence ID" value="PBK76090.1"/>
    <property type="molecule type" value="Genomic_DNA"/>
</dbReference>
<keyword evidence="2" id="KW-1185">Reference proteome</keyword>
<dbReference type="Gene3D" id="3.40.50.200">
    <property type="entry name" value="Peptidase S8/S53 domain"/>
    <property type="match status" value="1"/>
</dbReference>
<dbReference type="InterPro" id="IPR036852">
    <property type="entry name" value="Peptidase_S8/S53_dom_sf"/>
</dbReference>
<proteinExistence type="predicted"/>
<organism evidence="1 2">
    <name type="scientific">Armillaria solidipes</name>
    <dbReference type="NCBI Taxonomy" id="1076256"/>
    <lineage>
        <taxon>Eukaryota</taxon>
        <taxon>Fungi</taxon>
        <taxon>Dikarya</taxon>
        <taxon>Basidiomycota</taxon>
        <taxon>Agaricomycotina</taxon>
        <taxon>Agaricomycetes</taxon>
        <taxon>Agaricomycetidae</taxon>
        <taxon>Agaricales</taxon>
        <taxon>Marasmiineae</taxon>
        <taxon>Physalacriaceae</taxon>
        <taxon>Armillaria</taxon>
    </lineage>
</organism>
<dbReference type="STRING" id="1076256.A0A2H3C2J3"/>
<accession>A0A2H3C2J3</accession>
<reference evidence="2" key="1">
    <citation type="journal article" date="2017" name="Nat. Ecol. Evol.">
        <title>Genome expansion and lineage-specific genetic innovations in the forest pathogenic fungi Armillaria.</title>
        <authorList>
            <person name="Sipos G."/>
            <person name="Prasanna A.N."/>
            <person name="Walter M.C."/>
            <person name="O'Connor E."/>
            <person name="Balint B."/>
            <person name="Krizsan K."/>
            <person name="Kiss B."/>
            <person name="Hess J."/>
            <person name="Varga T."/>
            <person name="Slot J."/>
            <person name="Riley R."/>
            <person name="Boka B."/>
            <person name="Rigling D."/>
            <person name="Barry K."/>
            <person name="Lee J."/>
            <person name="Mihaltcheva S."/>
            <person name="LaButti K."/>
            <person name="Lipzen A."/>
            <person name="Waldron R."/>
            <person name="Moloney N.M."/>
            <person name="Sperisen C."/>
            <person name="Kredics L."/>
            <person name="Vagvoelgyi C."/>
            <person name="Patrignani A."/>
            <person name="Fitzpatrick D."/>
            <person name="Nagy I."/>
            <person name="Doyle S."/>
            <person name="Anderson J.B."/>
            <person name="Grigoriev I.V."/>
            <person name="Gueldener U."/>
            <person name="Muensterkoetter M."/>
            <person name="Nagy L.G."/>
        </authorList>
    </citation>
    <scope>NUCLEOTIDE SEQUENCE [LARGE SCALE GENOMIC DNA]</scope>
    <source>
        <strain evidence="2">28-4</strain>
    </source>
</reference>